<keyword evidence="6 10" id="KW-1133">Transmembrane helix</keyword>
<feature type="transmembrane region" description="Helical" evidence="10">
    <location>
        <begin position="479"/>
        <end position="494"/>
    </location>
</feature>
<feature type="transmembrane region" description="Helical" evidence="10">
    <location>
        <begin position="251"/>
        <end position="268"/>
    </location>
</feature>
<evidence type="ECO:0000256" key="1">
    <source>
        <dbReference type="ARBA" id="ARBA00004651"/>
    </source>
</evidence>
<gene>
    <name evidence="11" type="ORF">CLPUN_39690</name>
</gene>
<keyword evidence="12" id="KW-1185">Reference proteome</keyword>
<keyword evidence="2" id="KW-1003">Cell membrane</keyword>
<evidence type="ECO:0000256" key="10">
    <source>
        <dbReference type="SAM" id="Phobius"/>
    </source>
</evidence>
<evidence type="ECO:0000256" key="2">
    <source>
        <dbReference type="ARBA" id="ARBA00022475"/>
    </source>
</evidence>
<dbReference type="GO" id="GO:0016758">
    <property type="term" value="F:hexosyltransferase activity"/>
    <property type="evidence" value="ECO:0007669"/>
    <property type="project" value="InterPro"/>
</dbReference>
<name>A0A1S8T9I9_9CLOT</name>
<keyword evidence="4" id="KW-0808">Transferase</keyword>
<evidence type="ECO:0000256" key="9">
    <source>
        <dbReference type="SAM" id="MobiDB-lite"/>
    </source>
</evidence>
<feature type="transmembrane region" description="Helical" evidence="10">
    <location>
        <begin position="136"/>
        <end position="158"/>
    </location>
</feature>
<evidence type="ECO:0000256" key="3">
    <source>
        <dbReference type="ARBA" id="ARBA00022676"/>
    </source>
</evidence>
<dbReference type="GO" id="GO:0009103">
    <property type="term" value="P:lipopolysaccharide biosynthetic process"/>
    <property type="evidence" value="ECO:0007669"/>
    <property type="project" value="UniProtKB-ARBA"/>
</dbReference>
<feature type="transmembrane region" description="Helical" evidence="10">
    <location>
        <begin position="456"/>
        <end position="473"/>
    </location>
</feature>
<proteinExistence type="inferred from homology"/>
<dbReference type="PANTHER" id="PTHR33908">
    <property type="entry name" value="MANNOSYLTRANSFERASE YKCB-RELATED"/>
    <property type="match status" value="1"/>
</dbReference>
<feature type="transmembrane region" description="Helical" evidence="10">
    <location>
        <begin position="274"/>
        <end position="292"/>
    </location>
</feature>
<feature type="transmembrane region" description="Helical" evidence="10">
    <location>
        <begin position="299"/>
        <end position="318"/>
    </location>
</feature>
<feature type="transmembrane region" description="Helical" evidence="10">
    <location>
        <begin position="359"/>
        <end position="380"/>
    </location>
</feature>
<comment type="subcellular location">
    <subcellularLocation>
        <location evidence="1">Cell membrane</location>
        <topology evidence="1">Multi-pass membrane protein</topology>
    </subcellularLocation>
</comment>
<feature type="compositionally biased region" description="Polar residues" evidence="9">
    <location>
        <begin position="51"/>
        <end position="115"/>
    </location>
</feature>
<sequence>MGKVYLKKYKLRISLIFILLISIFLCIYAVTNYKGNNTTIQNNKFTIEGNKFNNDLNNMQSGQNKPENMPSSNKEQTGGNESSAAFNGTNKPNENIQSNKNGSMDETNVNRQPHSNKNKPLGQNRNMKRENSNNKYASALTIYSVIFLILCIGIYYVFRRKNIKINISDEKIVIFTLLAIGLLLRIAVSTLMDGHNDVNLFKNWAETAANGPLQFYSNARSADYPPLYIYVLALIGKIASISYFKTYFVLMLKIPSIIADVVTAYFIYKLGKKYFSSEIGILLSAFYIFNPAIFIDSTFWGQVDSIFTLMIVIAAFLLSEKKIVISSAVFAASILMKPQGIIFLPILFFELVRKRDLKIFIKAAVSALFTAVIIILPFSLNGQSPLWIFKLYSNTISEYPYASVNAFNFFGLIGANYTKNTDILVVFNYHTWGMIFIVVTTLISWAVYIKNNNRNFVSAIALLQIAGVFTFSVGMHERYLFPAVALSILAFIYLKDRRFFILAIGFSITSYINIYSVLFNLNSSNFKTSLMITSFFNIFLVVSLVKVLFESFIRGKS</sequence>
<dbReference type="OrthoDB" id="9776737at2"/>
<dbReference type="Proteomes" id="UP000190890">
    <property type="component" value="Unassembled WGS sequence"/>
</dbReference>
<evidence type="ECO:0000256" key="5">
    <source>
        <dbReference type="ARBA" id="ARBA00022692"/>
    </source>
</evidence>
<dbReference type="STRING" id="29367.CLPUN_39690"/>
<accession>A0A1S8T9I9</accession>
<feature type="transmembrane region" description="Helical" evidence="10">
    <location>
        <begin position="429"/>
        <end position="449"/>
    </location>
</feature>
<dbReference type="RefSeq" id="WP_077848950.1">
    <property type="nucleotide sequence ID" value="NZ_LZZM01000201.1"/>
</dbReference>
<feature type="region of interest" description="Disordered" evidence="9">
    <location>
        <begin position="51"/>
        <end position="130"/>
    </location>
</feature>
<feature type="transmembrane region" description="Helical" evidence="10">
    <location>
        <begin position="12"/>
        <end position="30"/>
    </location>
</feature>
<dbReference type="InterPro" id="IPR050297">
    <property type="entry name" value="LipidA_mod_glycosyltrf_83"/>
</dbReference>
<evidence type="ECO:0000256" key="7">
    <source>
        <dbReference type="ARBA" id="ARBA00023136"/>
    </source>
</evidence>
<feature type="transmembrane region" description="Helical" evidence="10">
    <location>
        <begin position="499"/>
        <end position="518"/>
    </location>
</feature>
<protein>
    <submittedName>
        <fullName evidence="11">Uncharacterized protein</fullName>
    </submittedName>
</protein>
<evidence type="ECO:0000256" key="6">
    <source>
        <dbReference type="ARBA" id="ARBA00022989"/>
    </source>
</evidence>
<dbReference type="PANTHER" id="PTHR33908:SF11">
    <property type="entry name" value="MEMBRANE PROTEIN"/>
    <property type="match status" value="1"/>
</dbReference>
<comment type="similarity">
    <text evidence="8">Belongs to the glycosyltransferase 87 family.</text>
</comment>
<evidence type="ECO:0000256" key="4">
    <source>
        <dbReference type="ARBA" id="ARBA00022679"/>
    </source>
</evidence>
<feature type="transmembrane region" description="Helical" evidence="10">
    <location>
        <begin position="170"/>
        <end position="192"/>
    </location>
</feature>
<dbReference type="InterPro" id="IPR018584">
    <property type="entry name" value="GT87"/>
</dbReference>
<keyword evidence="3" id="KW-0328">Glycosyltransferase</keyword>
<feature type="transmembrane region" description="Helical" evidence="10">
    <location>
        <begin position="324"/>
        <end position="347"/>
    </location>
</feature>
<dbReference type="EMBL" id="LZZM01000201">
    <property type="protein sequence ID" value="OOM74264.1"/>
    <property type="molecule type" value="Genomic_DNA"/>
</dbReference>
<feature type="transmembrane region" description="Helical" evidence="10">
    <location>
        <begin position="530"/>
        <end position="549"/>
    </location>
</feature>
<dbReference type="Pfam" id="PF09594">
    <property type="entry name" value="GT87"/>
    <property type="match status" value="1"/>
</dbReference>
<evidence type="ECO:0000256" key="8">
    <source>
        <dbReference type="ARBA" id="ARBA00024033"/>
    </source>
</evidence>
<organism evidence="11 12">
    <name type="scientific">Clostridium puniceum</name>
    <dbReference type="NCBI Taxonomy" id="29367"/>
    <lineage>
        <taxon>Bacteria</taxon>
        <taxon>Bacillati</taxon>
        <taxon>Bacillota</taxon>
        <taxon>Clostridia</taxon>
        <taxon>Eubacteriales</taxon>
        <taxon>Clostridiaceae</taxon>
        <taxon>Clostridium</taxon>
    </lineage>
</organism>
<evidence type="ECO:0000313" key="12">
    <source>
        <dbReference type="Proteomes" id="UP000190890"/>
    </source>
</evidence>
<reference evidence="11 12" key="1">
    <citation type="submission" date="2016-05" db="EMBL/GenBank/DDBJ databases">
        <title>Microbial solvent formation.</title>
        <authorList>
            <person name="Poehlein A."/>
            <person name="Montoya Solano J.D."/>
            <person name="Flitsch S."/>
            <person name="Krabben P."/>
            <person name="Duerre P."/>
            <person name="Daniel R."/>
        </authorList>
    </citation>
    <scope>NUCLEOTIDE SEQUENCE [LARGE SCALE GENOMIC DNA]</scope>
    <source>
        <strain evidence="11 12">DSM 2619</strain>
    </source>
</reference>
<keyword evidence="7 10" id="KW-0472">Membrane</keyword>
<comment type="caution">
    <text evidence="11">The sequence shown here is derived from an EMBL/GenBank/DDBJ whole genome shotgun (WGS) entry which is preliminary data.</text>
</comment>
<dbReference type="GO" id="GO:0016763">
    <property type="term" value="F:pentosyltransferase activity"/>
    <property type="evidence" value="ECO:0007669"/>
    <property type="project" value="TreeGrafter"/>
</dbReference>
<dbReference type="AlphaFoldDB" id="A0A1S8T9I9"/>
<dbReference type="GO" id="GO:0005886">
    <property type="term" value="C:plasma membrane"/>
    <property type="evidence" value="ECO:0007669"/>
    <property type="project" value="UniProtKB-SubCell"/>
</dbReference>
<evidence type="ECO:0000313" key="11">
    <source>
        <dbReference type="EMBL" id="OOM74264.1"/>
    </source>
</evidence>
<keyword evidence="5 10" id="KW-0812">Transmembrane</keyword>